<dbReference type="Gramene" id="EOX96645">
    <property type="protein sequence ID" value="EOX96645"/>
    <property type="gene ID" value="TCM_005850"/>
</dbReference>
<proteinExistence type="predicted"/>
<dbReference type="AlphaFoldDB" id="A0A061DVB0"/>
<protein>
    <submittedName>
        <fullName evidence="1">Uncharacterized protein</fullName>
    </submittedName>
</protein>
<sequence length="109" mass="12113">MGIIRVSRRMVVHAGSLRAMRVKPSNYSDQCIKHLHDSSALLLYVPGRLKSSLHFGCMVPRLLEQTACKFNCPGVEPDQGPRGMEAMLDHGIASFTGQTLHCQQLRPRA</sequence>
<accession>A0A061DVB0</accession>
<organism evidence="1 2">
    <name type="scientific">Theobroma cacao</name>
    <name type="common">Cacao</name>
    <name type="synonym">Cocoa</name>
    <dbReference type="NCBI Taxonomy" id="3641"/>
    <lineage>
        <taxon>Eukaryota</taxon>
        <taxon>Viridiplantae</taxon>
        <taxon>Streptophyta</taxon>
        <taxon>Embryophyta</taxon>
        <taxon>Tracheophyta</taxon>
        <taxon>Spermatophyta</taxon>
        <taxon>Magnoliopsida</taxon>
        <taxon>eudicotyledons</taxon>
        <taxon>Gunneridae</taxon>
        <taxon>Pentapetalae</taxon>
        <taxon>rosids</taxon>
        <taxon>malvids</taxon>
        <taxon>Malvales</taxon>
        <taxon>Malvaceae</taxon>
        <taxon>Byttnerioideae</taxon>
        <taxon>Theobroma</taxon>
    </lineage>
</organism>
<dbReference type="Proteomes" id="UP000026915">
    <property type="component" value="Chromosome 1"/>
</dbReference>
<reference evidence="1 2" key="1">
    <citation type="journal article" date="2013" name="Genome Biol.">
        <title>The genome sequence of the most widely cultivated cacao type and its use to identify candidate genes regulating pod color.</title>
        <authorList>
            <person name="Motamayor J.C."/>
            <person name="Mockaitis K."/>
            <person name="Schmutz J."/>
            <person name="Haiminen N."/>
            <person name="Iii D.L."/>
            <person name="Cornejo O."/>
            <person name="Findley S.D."/>
            <person name="Zheng P."/>
            <person name="Utro F."/>
            <person name="Royaert S."/>
            <person name="Saski C."/>
            <person name="Jenkins J."/>
            <person name="Podicheti R."/>
            <person name="Zhao M."/>
            <person name="Scheffler B.E."/>
            <person name="Stack J.C."/>
            <person name="Feltus F.A."/>
            <person name="Mustiga G.M."/>
            <person name="Amores F."/>
            <person name="Phillips W."/>
            <person name="Marelli J.P."/>
            <person name="May G.D."/>
            <person name="Shapiro H."/>
            <person name="Ma J."/>
            <person name="Bustamante C.D."/>
            <person name="Schnell R.J."/>
            <person name="Main D."/>
            <person name="Gilbert D."/>
            <person name="Parida L."/>
            <person name="Kuhn D.N."/>
        </authorList>
    </citation>
    <scope>NUCLEOTIDE SEQUENCE [LARGE SCALE GENOMIC DNA]</scope>
    <source>
        <strain evidence="2">cv. Matina 1-6</strain>
    </source>
</reference>
<gene>
    <name evidence="1" type="ORF">TCM_005850</name>
</gene>
<dbReference type="HOGENOM" id="CLU_2188724_0_0_1"/>
<dbReference type="InParanoid" id="A0A061DVB0"/>
<name>A0A061DVB0_THECC</name>
<dbReference type="EMBL" id="CM001879">
    <property type="protein sequence ID" value="EOX96645.1"/>
    <property type="molecule type" value="Genomic_DNA"/>
</dbReference>
<evidence type="ECO:0000313" key="1">
    <source>
        <dbReference type="EMBL" id="EOX96645.1"/>
    </source>
</evidence>
<keyword evidence="2" id="KW-1185">Reference proteome</keyword>
<evidence type="ECO:0000313" key="2">
    <source>
        <dbReference type="Proteomes" id="UP000026915"/>
    </source>
</evidence>